<feature type="region of interest" description="Disordered" evidence="1">
    <location>
        <begin position="140"/>
        <end position="164"/>
    </location>
</feature>
<sequence>MAALVRPHPHSNFPYLRWQCSLRSGDGASLPVGDQAAHSPQRHRVPTQQWRTLGRKFCAGRLLLGDLAYPNVQLPATPTTVTNFAGGSMRLPGNHHCQVSWGLASTQSASTYPKACSTLLSAQGMQGPFAWSITPSRAPSPTSVCSVEPPDTQRPTSPGMPPSRTLYRENVDLRLEKWFFGALRAHWRFAMDARRYQR</sequence>
<proteinExistence type="predicted"/>
<keyword evidence="3" id="KW-1185">Reference proteome</keyword>
<accession>A0A8J5CXA6</accession>
<gene>
    <name evidence="2" type="ORF">GWK47_045136</name>
</gene>
<dbReference type="Proteomes" id="UP000770661">
    <property type="component" value="Unassembled WGS sequence"/>
</dbReference>
<dbReference type="EMBL" id="JACEEZ010010044">
    <property type="protein sequence ID" value="KAG0722085.1"/>
    <property type="molecule type" value="Genomic_DNA"/>
</dbReference>
<protein>
    <submittedName>
        <fullName evidence="2">Uncharacterized protein</fullName>
    </submittedName>
</protein>
<comment type="caution">
    <text evidence="2">The sequence shown here is derived from an EMBL/GenBank/DDBJ whole genome shotgun (WGS) entry which is preliminary data.</text>
</comment>
<evidence type="ECO:0000256" key="1">
    <source>
        <dbReference type="SAM" id="MobiDB-lite"/>
    </source>
</evidence>
<evidence type="ECO:0000313" key="3">
    <source>
        <dbReference type="Proteomes" id="UP000770661"/>
    </source>
</evidence>
<dbReference type="AlphaFoldDB" id="A0A8J5CXA6"/>
<organism evidence="2 3">
    <name type="scientific">Chionoecetes opilio</name>
    <name type="common">Atlantic snow crab</name>
    <name type="synonym">Cancer opilio</name>
    <dbReference type="NCBI Taxonomy" id="41210"/>
    <lineage>
        <taxon>Eukaryota</taxon>
        <taxon>Metazoa</taxon>
        <taxon>Ecdysozoa</taxon>
        <taxon>Arthropoda</taxon>
        <taxon>Crustacea</taxon>
        <taxon>Multicrustacea</taxon>
        <taxon>Malacostraca</taxon>
        <taxon>Eumalacostraca</taxon>
        <taxon>Eucarida</taxon>
        <taxon>Decapoda</taxon>
        <taxon>Pleocyemata</taxon>
        <taxon>Brachyura</taxon>
        <taxon>Eubrachyura</taxon>
        <taxon>Majoidea</taxon>
        <taxon>Majidae</taxon>
        <taxon>Chionoecetes</taxon>
    </lineage>
</organism>
<evidence type="ECO:0000313" key="2">
    <source>
        <dbReference type="EMBL" id="KAG0722085.1"/>
    </source>
</evidence>
<reference evidence="2" key="1">
    <citation type="submission" date="2020-07" db="EMBL/GenBank/DDBJ databases">
        <title>The High-quality genome of the commercially important snow crab, Chionoecetes opilio.</title>
        <authorList>
            <person name="Jeong J.-H."/>
            <person name="Ryu S."/>
        </authorList>
    </citation>
    <scope>NUCLEOTIDE SEQUENCE</scope>
    <source>
        <strain evidence="2">MADBK_172401_WGS</strain>
        <tissue evidence="2">Digestive gland</tissue>
    </source>
</reference>
<name>A0A8J5CXA6_CHIOP</name>